<dbReference type="Gene3D" id="3.40.50.80">
    <property type="entry name" value="Nucleotide-binding domain of ferredoxin-NADP reductase (FNR) module"/>
    <property type="match status" value="1"/>
</dbReference>
<evidence type="ECO:0008006" key="3">
    <source>
        <dbReference type="Google" id="ProtNLM"/>
    </source>
</evidence>
<gene>
    <name evidence="1" type="ORF">B0T46_24155</name>
</gene>
<comment type="caution">
    <text evidence="1">The sequence shown here is derived from an EMBL/GenBank/DDBJ whole genome shotgun (WGS) entry which is preliminary data.</text>
</comment>
<dbReference type="EMBL" id="MUMY01000028">
    <property type="protein sequence ID" value="ONM46268.1"/>
    <property type="molecule type" value="Genomic_DNA"/>
</dbReference>
<evidence type="ECO:0000313" key="1">
    <source>
        <dbReference type="EMBL" id="ONM46268.1"/>
    </source>
</evidence>
<reference evidence="1 2" key="1">
    <citation type="journal article" date="2016" name="Antonie Van Leeuwenhoek">
        <title>Nocardia donostiensis sp. nov., isolated from human respiratory specimens.</title>
        <authorList>
            <person name="Ercibengoa M."/>
            <person name="Bell M."/>
            <person name="Marimon J.M."/>
            <person name="Humrighouse B."/>
            <person name="Klenk H.P."/>
            <person name="Potter G."/>
            <person name="Perez-Trallero E."/>
        </authorList>
    </citation>
    <scope>NUCLEOTIDE SEQUENCE [LARGE SCALE GENOMIC DNA]</scope>
    <source>
        <strain evidence="1 2">X1655</strain>
    </source>
</reference>
<dbReference type="AlphaFoldDB" id="A0A1W0AQB7"/>
<name>A0A1W0AQB7_9NOCA</name>
<dbReference type="SUPFAM" id="SSF52343">
    <property type="entry name" value="Ferredoxin reductase-like, C-terminal NADP-linked domain"/>
    <property type="match status" value="1"/>
</dbReference>
<organism evidence="1 2">
    <name type="scientific">Nocardia donostiensis</name>
    <dbReference type="NCBI Taxonomy" id="1538463"/>
    <lineage>
        <taxon>Bacteria</taxon>
        <taxon>Bacillati</taxon>
        <taxon>Actinomycetota</taxon>
        <taxon>Actinomycetes</taxon>
        <taxon>Mycobacteriales</taxon>
        <taxon>Nocardiaceae</taxon>
        <taxon>Nocardia</taxon>
    </lineage>
</organism>
<dbReference type="Proteomes" id="UP000188836">
    <property type="component" value="Unassembled WGS sequence"/>
</dbReference>
<proteinExistence type="predicted"/>
<accession>A0A1W0AQB7</accession>
<evidence type="ECO:0000313" key="2">
    <source>
        <dbReference type="Proteomes" id="UP000188836"/>
    </source>
</evidence>
<protein>
    <recommendedName>
        <fullName evidence="3">Oxidoreductase FAD/NAD(P)-binding domain-containing protein</fullName>
    </recommendedName>
</protein>
<sequence>MAGASSRCMSGRLGEEATAAVHQDADYYVAGSPRLMRAVLFRLLEAGVPFARLHYDVTLI</sequence>
<dbReference type="InterPro" id="IPR039261">
    <property type="entry name" value="FNR_nucleotide-bd"/>
</dbReference>
<dbReference type="STRING" id="1538463.B0T36_25000"/>
<keyword evidence="2" id="KW-1185">Reference proteome</keyword>